<dbReference type="Gene3D" id="3.90.180.10">
    <property type="entry name" value="Medium-chain alcohol dehydrogenases, catalytic domain"/>
    <property type="match status" value="1"/>
</dbReference>
<feature type="domain" description="Alcohol dehydrogenase-like N-terminal" evidence="3">
    <location>
        <begin position="28"/>
        <end position="139"/>
    </location>
</feature>
<organism evidence="4 5">
    <name type="scientific">Clavelina lepadiformis</name>
    <name type="common">Light-bulb sea squirt</name>
    <name type="synonym">Ascidia lepadiformis</name>
    <dbReference type="NCBI Taxonomy" id="159417"/>
    <lineage>
        <taxon>Eukaryota</taxon>
        <taxon>Metazoa</taxon>
        <taxon>Chordata</taxon>
        <taxon>Tunicata</taxon>
        <taxon>Ascidiacea</taxon>
        <taxon>Aplousobranchia</taxon>
        <taxon>Clavelinidae</taxon>
        <taxon>Clavelina</taxon>
    </lineage>
</organism>
<comment type="caution">
    <text evidence="4">The sequence shown here is derived from an EMBL/GenBank/DDBJ whole genome shotgun (WGS) entry which is preliminary data.</text>
</comment>
<evidence type="ECO:0000256" key="1">
    <source>
        <dbReference type="ARBA" id="ARBA00023002"/>
    </source>
</evidence>
<dbReference type="Proteomes" id="UP001642483">
    <property type="component" value="Unassembled WGS sequence"/>
</dbReference>
<protein>
    <recommendedName>
        <fullName evidence="6">Enoyl reductase (ER) domain-containing protein</fullName>
    </recommendedName>
</protein>
<keyword evidence="1" id="KW-0560">Oxidoreductase</keyword>
<dbReference type="Gene3D" id="3.40.50.720">
    <property type="entry name" value="NAD(P)-binding Rossmann-like Domain"/>
    <property type="match status" value="1"/>
</dbReference>
<evidence type="ECO:0000259" key="3">
    <source>
        <dbReference type="Pfam" id="PF08240"/>
    </source>
</evidence>
<dbReference type="Pfam" id="PF08240">
    <property type="entry name" value="ADH_N"/>
    <property type="match status" value="1"/>
</dbReference>
<sequence>MMEGLWWSGNENLLALRKDLKIPTIKTPTDVKIKVAYGGVCGSDLHFIDGVMGPLGAKSDGLILGHEFSGTVVEHGSAGKFKIGDRVCVNPNLCCGECHWNDEGLPLFCEKNPGYGCTTDGGLADYFVVDQSHVHELPENVNLKEGALAEPLSCVLRARRRLEPLPRSKDTKILVQGAGIIGALFCALLHHNGYTNVTVTEPHEGRRKLMSGIGFNYNVIDPKELEAIVGEDISRDGFSLIFDSTGNIAAVQKAFELVRRGATICIFGCCPAGKTVAFEPLQMINKELTIVGNFANTRCMEDAVSLMGELAGEGILDCEKLGVEIFKLDQFNEALRTVRRGKATKAMFEVER</sequence>
<name>A0ABP0GFC1_CLALP</name>
<feature type="domain" description="Alcohol dehydrogenase-like C-terminal" evidence="2">
    <location>
        <begin position="181"/>
        <end position="307"/>
    </location>
</feature>
<keyword evidence="5" id="KW-1185">Reference proteome</keyword>
<dbReference type="SUPFAM" id="SSF50129">
    <property type="entry name" value="GroES-like"/>
    <property type="match status" value="1"/>
</dbReference>
<dbReference type="InterPro" id="IPR011032">
    <property type="entry name" value="GroES-like_sf"/>
</dbReference>
<dbReference type="InterPro" id="IPR050129">
    <property type="entry name" value="Zn_alcohol_dh"/>
</dbReference>
<dbReference type="PANTHER" id="PTHR43401">
    <property type="entry name" value="L-THREONINE 3-DEHYDROGENASE"/>
    <property type="match status" value="1"/>
</dbReference>
<gene>
    <name evidence="4" type="ORF">CVLEPA_LOCUS22922</name>
</gene>
<accession>A0ABP0GFC1</accession>
<proteinExistence type="predicted"/>
<dbReference type="PANTHER" id="PTHR43401:SF2">
    <property type="entry name" value="L-THREONINE 3-DEHYDROGENASE"/>
    <property type="match status" value="1"/>
</dbReference>
<evidence type="ECO:0000259" key="2">
    <source>
        <dbReference type="Pfam" id="PF00107"/>
    </source>
</evidence>
<dbReference type="InterPro" id="IPR036291">
    <property type="entry name" value="NAD(P)-bd_dom_sf"/>
</dbReference>
<dbReference type="InterPro" id="IPR013154">
    <property type="entry name" value="ADH-like_N"/>
</dbReference>
<dbReference type="Pfam" id="PF00107">
    <property type="entry name" value="ADH_zinc_N"/>
    <property type="match status" value="1"/>
</dbReference>
<evidence type="ECO:0000313" key="5">
    <source>
        <dbReference type="Proteomes" id="UP001642483"/>
    </source>
</evidence>
<reference evidence="4 5" key="1">
    <citation type="submission" date="2024-02" db="EMBL/GenBank/DDBJ databases">
        <authorList>
            <person name="Daric V."/>
            <person name="Darras S."/>
        </authorList>
    </citation>
    <scope>NUCLEOTIDE SEQUENCE [LARGE SCALE GENOMIC DNA]</scope>
</reference>
<dbReference type="SUPFAM" id="SSF51735">
    <property type="entry name" value="NAD(P)-binding Rossmann-fold domains"/>
    <property type="match status" value="1"/>
</dbReference>
<dbReference type="InterPro" id="IPR013149">
    <property type="entry name" value="ADH-like_C"/>
</dbReference>
<dbReference type="EMBL" id="CAWYQH010000114">
    <property type="protein sequence ID" value="CAK8690295.1"/>
    <property type="molecule type" value="Genomic_DNA"/>
</dbReference>
<evidence type="ECO:0008006" key="6">
    <source>
        <dbReference type="Google" id="ProtNLM"/>
    </source>
</evidence>
<evidence type="ECO:0000313" key="4">
    <source>
        <dbReference type="EMBL" id="CAK8690295.1"/>
    </source>
</evidence>